<dbReference type="PANTHER" id="PTHR42788">
    <property type="entry name" value="TAURINE IMPORT ATP-BINDING PROTEIN-RELATED"/>
    <property type="match status" value="1"/>
</dbReference>
<accession>A0A0K8PBS5</accession>
<keyword evidence="6" id="KW-1185">Reference proteome</keyword>
<dbReference type="SMART" id="SM00382">
    <property type="entry name" value="AAA"/>
    <property type="match status" value="1"/>
</dbReference>
<dbReference type="InterPro" id="IPR003439">
    <property type="entry name" value="ABC_transporter-like_ATP-bd"/>
</dbReference>
<dbReference type="Proteomes" id="UP000053370">
    <property type="component" value="Unassembled WGS sequence"/>
</dbReference>
<evidence type="ECO:0000256" key="1">
    <source>
        <dbReference type="ARBA" id="ARBA00022448"/>
    </source>
</evidence>
<evidence type="ECO:0000256" key="2">
    <source>
        <dbReference type="ARBA" id="ARBA00022741"/>
    </source>
</evidence>
<feature type="domain" description="ABC transporter" evidence="4">
    <location>
        <begin position="6"/>
        <end position="234"/>
    </location>
</feature>
<keyword evidence="1" id="KW-0813">Transport</keyword>
<keyword evidence="2" id="KW-0547">Nucleotide-binding</keyword>
<name>A0A0K8PBS5_9CHLR</name>
<protein>
    <submittedName>
        <fullName evidence="5">ABC-type nitrate/sulfonate/bicarbonate transport system, ATPase component</fullName>
    </submittedName>
</protein>
<organism evidence="5">
    <name type="scientific">Flexilinea flocculi</name>
    <dbReference type="NCBI Taxonomy" id="1678840"/>
    <lineage>
        <taxon>Bacteria</taxon>
        <taxon>Bacillati</taxon>
        <taxon>Chloroflexota</taxon>
        <taxon>Anaerolineae</taxon>
        <taxon>Anaerolineales</taxon>
        <taxon>Anaerolineaceae</taxon>
        <taxon>Flexilinea</taxon>
    </lineage>
</organism>
<dbReference type="RefSeq" id="WP_062278175.1">
    <property type="nucleotide sequence ID" value="NZ_DF968180.1"/>
</dbReference>
<dbReference type="InterPro" id="IPR050166">
    <property type="entry name" value="ABC_transporter_ATP-bind"/>
</dbReference>
<reference evidence="5" key="1">
    <citation type="journal article" date="2015" name="Genome Announc.">
        <title>Draft Genome Sequence of Anaerolineae Strain TC1, a Novel Isolate from a Methanogenic Wastewater Treatment System.</title>
        <authorList>
            <person name="Matsuura N."/>
            <person name="Tourlousse D.M."/>
            <person name="Sun L."/>
            <person name="Toyonaga M."/>
            <person name="Kuroda K."/>
            <person name="Ohashi A."/>
            <person name="Cruz R."/>
            <person name="Yamaguchi T."/>
            <person name="Sekiguchi Y."/>
        </authorList>
    </citation>
    <scope>NUCLEOTIDE SEQUENCE [LARGE SCALE GENOMIC DNA]</scope>
    <source>
        <strain evidence="5">TC1</strain>
    </source>
</reference>
<dbReference type="InterPro" id="IPR027417">
    <property type="entry name" value="P-loop_NTPase"/>
</dbReference>
<evidence type="ECO:0000313" key="6">
    <source>
        <dbReference type="Proteomes" id="UP000053370"/>
    </source>
</evidence>
<dbReference type="AlphaFoldDB" id="A0A0K8PBS5"/>
<proteinExistence type="predicted"/>
<keyword evidence="3" id="KW-0067">ATP-binding</keyword>
<dbReference type="Pfam" id="PF00005">
    <property type="entry name" value="ABC_tran"/>
    <property type="match status" value="1"/>
</dbReference>
<dbReference type="Gene3D" id="3.40.50.300">
    <property type="entry name" value="P-loop containing nucleotide triphosphate hydrolases"/>
    <property type="match status" value="1"/>
</dbReference>
<dbReference type="PROSITE" id="PS00211">
    <property type="entry name" value="ABC_TRANSPORTER_1"/>
    <property type="match status" value="1"/>
</dbReference>
<evidence type="ECO:0000313" key="5">
    <source>
        <dbReference type="EMBL" id="GAP39600.1"/>
    </source>
</evidence>
<evidence type="ECO:0000256" key="3">
    <source>
        <dbReference type="ARBA" id="ARBA00022840"/>
    </source>
</evidence>
<evidence type="ECO:0000259" key="4">
    <source>
        <dbReference type="PROSITE" id="PS50893"/>
    </source>
</evidence>
<sequence>MEKNLLSIQNLSKCFPAENGNTLEALDSIDLNLQDGEFACIIGPSGSGKSTLLRILADVLEPTSGTIQYAEKKPITKAIVFQNSNLLPWYTVIQNIALPLQIQGIPKIMAIQQAQAWVEKIGLQGFENEWPQNLSGGMAQRVAIARALIQKPQLLLLDEPFGALDALTREQMSIELLGTWEQIHTTVLMVTHSISEAVLLADRVLVFGHRPGCIVNSLEIQFDRPRNPDLRDTAEFTQTTKLLREMILTNTK</sequence>
<dbReference type="InterPro" id="IPR017871">
    <property type="entry name" value="ABC_transporter-like_CS"/>
</dbReference>
<dbReference type="GO" id="GO:0005524">
    <property type="term" value="F:ATP binding"/>
    <property type="evidence" value="ECO:0007669"/>
    <property type="project" value="UniProtKB-KW"/>
</dbReference>
<dbReference type="PANTHER" id="PTHR42788:SF13">
    <property type="entry name" value="ALIPHATIC SULFONATES IMPORT ATP-BINDING PROTEIN SSUB"/>
    <property type="match status" value="1"/>
</dbReference>
<dbReference type="EMBL" id="DF968180">
    <property type="protein sequence ID" value="GAP39600.1"/>
    <property type="molecule type" value="Genomic_DNA"/>
</dbReference>
<dbReference type="InterPro" id="IPR003593">
    <property type="entry name" value="AAA+_ATPase"/>
</dbReference>
<dbReference type="CDD" id="cd03293">
    <property type="entry name" value="ABC_NrtD_SsuB_transporters"/>
    <property type="match status" value="1"/>
</dbReference>
<dbReference type="SUPFAM" id="SSF52540">
    <property type="entry name" value="P-loop containing nucleoside triphosphate hydrolases"/>
    <property type="match status" value="1"/>
</dbReference>
<dbReference type="STRING" id="1678840.ATC1_12132"/>
<gene>
    <name evidence="5" type="ORF">ATC1_12132</name>
</gene>
<dbReference type="GO" id="GO:0016887">
    <property type="term" value="F:ATP hydrolysis activity"/>
    <property type="evidence" value="ECO:0007669"/>
    <property type="project" value="InterPro"/>
</dbReference>
<dbReference type="PROSITE" id="PS50893">
    <property type="entry name" value="ABC_TRANSPORTER_2"/>
    <property type="match status" value="1"/>
</dbReference>